<name>A0A0G4EJQ2_VITBC</name>
<feature type="region of interest" description="Disordered" evidence="1">
    <location>
        <begin position="109"/>
        <end position="136"/>
    </location>
</feature>
<dbReference type="AlphaFoldDB" id="A0A0G4EJQ2"/>
<dbReference type="EMBL" id="CDMY01000251">
    <property type="protein sequence ID" value="CEL96987.1"/>
    <property type="molecule type" value="Genomic_DNA"/>
</dbReference>
<evidence type="ECO:0000313" key="3">
    <source>
        <dbReference type="EMBL" id="CEL96987.1"/>
    </source>
</evidence>
<protein>
    <submittedName>
        <fullName evidence="3">Uncharacterized protein</fullName>
    </submittedName>
</protein>
<gene>
    <name evidence="3" type="ORF">Vbra_12136</name>
</gene>
<keyword evidence="4" id="KW-1185">Reference proteome</keyword>
<keyword evidence="2" id="KW-0472">Membrane</keyword>
<reference evidence="3 4" key="1">
    <citation type="submission" date="2014-11" db="EMBL/GenBank/DDBJ databases">
        <authorList>
            <person name="Zhu J."/>
            <person name="Qi W."/>
            <person name="Song R."/>
        </authorList>
    </citation>
    <scope>NUCLEOTIDE SEQUENCE [LARGE SCALE GENOMIC DNA]</scope>
</reference>
<feature type="transmembrane region" description="Helical" evidence="2">
    <location>
        <begin position="6"/>
        <end position="32"/>
    </location>
</feature>
<proteinExistence type="predicted"/>
<organism evidence="3 4">
    <name type="scientific">Vitrella brassicaformis (strain CCMP3155)</name>
    <dbReference type="NCBI Taxonomy" id="1169540"/>
    <lineage>
        <taxon>Eukaryota</taxon>
        <taxon>Sar</taxon>
        <taxon>Alveolata</taxon>
        <taxon>Colpodellida</taxon>
        <taxon>Vitrellaceae</taxon>
        <taxon>Vitrella</taxon>
    </lineage>
</organism>
<feature type="region of interest" description="Disordered" evidence="1">
    <location>
        <begin position="153"/>
        <end position="177"/>
    </location>
</feature>
<dbReference type="VEuPathDB" id="CryptoDB:Vbra_12136"/>
<sequence>MGDTSFLHILVLFTWVSLVCKAVFFYIIMLVFRRFSNYRTKDFASASCLDRWLGWSCKSIPPFLKLLHVIQGLSLAMSQCLSLAQLRREKLVWRCNDQAFLKSSGFYRSPPGKELASPEHVDISGDGTASSNPPARKLRGRLMASRHTADGLAPRLLQSNGTEPVDGEGERDGKDPVPQVSSLYRFASLYVHSCMIKWALQTFAGIAMKRYVKTDAHFYQPGDASSPMNGG</sequence>
<dbReference type="Proteomes" id="UP000041254">
    <property type="component" value="Unassembled WGS sequence"/>
</dbReference>
<dbReference type="InParanoid" id="A0A0G4EJQ2"/>
<evidence type="ECO:0000313" key="4">
    <source>
        <dbReference type="Proteomes" id="UP000041254"/>
    </source>
</evidence>
<accession>A0A0G4EJQ2</accession>
<evidence type="ECO:0000256" key="1">
    <source>
        <dbReference type="SAM" id="MobiDB-lite"/>
    </source>
</evidence>
<evidence type="ECO:0000256" key="2">
    <source>
        <dbReference type="SAM" id="Phobius"/>
    </source>
</evidence>
<keyword evidence="2" id="KW-1133">Transmembrane helix</keyword>
<keyword evidence="2" id="KW-0812">Transmembrane</keyword>